<dbReference type="Proteomes" id="UP000027120">
    <property type="component" value="Unassembled WGS sequence"/>
</dbReference>
<protein>
    <submittedName>
        <fullName evidence="1">Uncharacterized protein</fullName>
    </submittedName>
</protein>
<feature type="non-terminal residue" evidence="1">
    <location>
        <position position="13"/>
    </location>
</feature>
<sequence>SAAGVQLHEQNNH</sequence>
<evidence type="ECO:0000313" key="1">
    <source>
        <dbReference type="EMBL" id="KDO81263.1"/>
    </source>
</evidence>
<gene>
    <name evidence="1" type="ORF">CISIN_1g0389791mg</name>
</gene>
<keyword evidence="2" id="KW-1185">Reference proteome</keyword>
<feature type="non-terminal residue" evidence="1">
    <location>
        <position position="1"/>
    </location>
</feature>
<evidence type="ECO:0000313" key="2">
    <source>
        <dbReference type="Proteomes" id="UP000027120"/>
    </source>
</evidence>
<organism evidence="1 2">
    <name type="scientific">Citrus sinensis</name>
    <name type="common">Sweet orange</name>
    <name type="synonym">Citrus aurantium var. sinensis</name>
    <dbReference type="NCBI Taxonomy" id="2711"/>
    <lineage>
        <taxon>Eukaryota</taxon>
        <taxon>Viridiplantae</taxon>
        <taxon>Streptophyta</taxon>
        <taxon>Embryophyta</taxon>
        <taxon>Tracheophyta</taxon>
        <taxon>Spermatophyta</taxon>
        <taxon>Magnoliopsida</taxon>
        <taxon>eudicotyledons</taxon>
        <taxon>Gunneridae</taxon>
        <taxon>Pentapetalae</taxon>
        <taxon>rosids</taxon>
        <taxon>malvids</taxon>
        <taxon>Sapindales</taxon>
        <taxon>Rutaceae</taxon>
        <taxon>Aurantioideae</taxon>
        <taxon>Citrus</taxon>
    </lineage>
</organism>
<dbReference type="EMBL" id="KK784876">
    <property type="protein sequence ID" value="KDO81263.1"/>
    <property type="molecule type" value="Genomic_DNA"/>
</dbReference>
<proteinExistence type="predicted"/>
<accession>A0A067GNG8</accession>
<reference evidence="1 2" key="1">
    <citation type="submission" date="2014-04" db="EMBL/GenBank/DDBJ databases">
        <authorList>
            <consortium name="International Citrus Genome Consortium"/>
            <person name="Gmitter F."/>
            <person name="Chen C."/>
            <person name="Farmerie W."/>
            <person name="Harkins T."/>
            <person name="Desany B."/>
            <person name="Mohiuddin M."/>
            <person name="Kodira C."/>
            <person name="Borodovsky M."/>
            <person name="Lomsadze A."/>
            <person name="Burns P."/>
            <person name="Jenkins J."/>
            <person name="Prochnik S."/>
            <person name="Shu S."/>
            <person name="Chapman J."/>
            <person name="Pitluck S."/>
            <person name="Schmutz J."/>
            <person name="Rokhsar D."/>
        </authorList>
    </citation>
    <scope>NUCLEOTIDE SEQUENCE</scope>
</reference>
<name>A0A067GNG8_CITSI</name>